<proteinExistence type="predicted"/>
<sequence length="133" mass="15498">MAAYITRTERSGSIFYRITGLLKTGQMQWRDRPIWYDVYAACPPHQEPLWDIKMPRHGEPIRSIMYPEDVQRAAQFKESRIEAAAKFAEHKASRAKERIQKANHDQNSMVEDKVLGEGEEKSEAREDVTHPKQ</sequence>
<reference evidence="2" key="1">
    <citation type="submission" date="2016-11" db="UniProtKB">
        <authorList>
            <consortium name="WormBaseParasite"/>
        </authorList>
    </citation>
    <scope>IDENTIFICATION</scope>
    <source>
        <strain evidence="2">KR3021</strain>
    </source>
</reference>
<dbReference type="WBParaSite" id="RSKR_0000627900.1">
    <property type="protein sequence ID" value="RSKR_0000627900.1"/>
    <property type="gene ID" value="RSKR_0000627900"/>
</dbReference>
<evidence type="ECO:0000313" key="2">
    <source>
        <dbReference type="WBParaSite" id="RSKR_0000627900.1"/>
    </source>
</evidence>
<evidence type="ECO:0000313" key="1">
    <source>
        <dbReference type="Proteomes" id="UP000095286"/>
    </source>
</evidence>
<accession>A0AC35U133</accession>
<protein>
    <submittedName>
        <fullName evidence="2">MRP-S23 domain-containing protein</fullName>
    </submittedName>
</protein>
<organism evidence="1 2">
    <name type="scientific">Rhabditophanes sp. KR3021</name>
    <dbReference type="NCBI Taxonomy" id="114890"/>
    <lineage>
        <taxon>Eukaryota</taxon>
        <taxon>Metazoa</taxon>
        <taxon>Ecdysozoa</taxon>
        <taxon>Nematoda</taxon>
        <taxon>Chromadorea</taxon>
        <taxon>Rhabditida</taxon>
        <taxon>Tylenchina</taxon>
        <taxon>Panagrolaimomorpha</taxon>
        <taxon>Strongyloidoidea</taxon>
        <taxon>Alloionematidae</taxon>
        <taxon>Rhabditophanes</taxon>
    </lineage>
</organism>
<dbReference type="Proteomes" id="UP000095286">
    <property type="component" value="Unplaced"/>
</dbReference>
<name>A0AC35U133_9BILA</name>